<sequence>MIASSSLSEVDSEKEDQVSPMLGSRLHGKSFALSPVLCQPSVLSHGSRGRCGSFPLNLPSNNSPEKSPRKSTISRPQNAIRNYSSFSIIGTINGITKNHNQDDYLIMPQFCDRDTRHLFGVFDGNGEFGHMVSSYIKEKLPYNLEVILDTETNMSNALKQAFLQTNEELLQLENVNFNSSGSTGIIVLLEGNSLFCAYLGDSKAILGRKEGNKIKPIQMTREHKPSLPEEKSRIESCGGRVEPILDENGNRNGQDRVWFKYEKFPGLAFSRNFGHKASTRIGIVAEPEVYVYELDVEDEYIIIGTDGLWEFIPNDEALQLMQNFISSSELEKSAENLCFESYRRWKANTSHSDDITAVILDISAK</sequence>
<dbReference type="PANTHER" id="PTHR47992">
    <property type="entry name" value="PROTEIN PHOSPHATASE"/>
    <property type="match status" value="1"/>
</dbReference>
<reference evidence="5" key="1">
    <citation type="submission" date="2021-09" db="EMBL/GenBank/DDBJ databases">
        <authorList>
            <consortium name="AG Swart"/>
            <person name="Singh M."/>
            <person name="Singh A."/>
            <person name="Seah K."/>
            <person name="Emmerich C."/>
        </authorList>
    </citation>
    <scope>NUCLEOTIDE SEQUENCE</scope>
    <source>
        <strain evidence="5">ATCC30299</strain>
    </source>
</reference>
<feature type="region of interest" description="Disordered" evidence="3">
    <location>
        <begin position="1"/>
        <end position="20"/>
    </location>
</feature>
<evidence type="ECO:0000256" key="2">
    <source>
        <dbReference type="ARBA" id="ARBA00023136"/>
    </source>
</evidence>
<gene>
    <name evidence="5" type="ORF">BSTOLATCC_MIC65130</name>
</gene>
<feature type="region of interest" description="Disordered" evidence="3">
    <location>
        <begin position="54"/>
        <end position="76"/>
    </location>
</feature>
<dbReference type="InterPro" id="IPR015655">
    <property type="entry name" value="PP2C"/>
</dbReference>
<dbReference type="Pfam" id="PF00481">
    <property type="entry name" value="PP2C"/>
    <property type="match status" value="1"/>
</dbReference>
<dbReference type="Proteomes" id="UP001162131">
    <property type="component" value="Unassembled WGS sequence"/>
</dbReference>
<evidence type="ECO:0000313" key="5">
    <source>
        <dbReference type="EMBL" id="CAG9335810.1"/>
    </source>
</evidence>
<keyword evidence="6" id="KW-1185">Reference proteome</keyword>
<comment type="caution">
    <text evidence="5">The sequence shown here is derived from an EMBL/GenBank/DDBJ whole genome shotgun (WGS) entry which is preliminary data.</text>
</comment>
<dbReference type="EMBL" id="CAJZBQ010000063">
    <property type="protein sequence ID" value="CAG9335810.1"/>
    <property type="molecule type" value="Genomic_DNA"/>
</dbReference>
<evidence type="ECO:0000256" key="1">
    <source>
        <dbReference type="ARBA" id="ARBA00004370"/>
    </source>
</evidence>
<organism evidence="5 6">
    <name type="scientific">Blepharisma stoltei</name>
    <dbReference type="NCBI Taxonomy" id="1481888"/>
    <lineage>
        <taxon>Eukaryota</taxon>
        <taxon>Sar</taxon>
        <taxon>Alveolata</taxon>
        <taxon>Ciliophora</taxon>
        <taxon>Postciliodesmatophora</taxon>
        <taxon>Heterotrichea</taxon>
        <taxon>Heterotrichida</taxon>
        <taxon>Blepharismidae</taxon>
        <taxon>Blepharisma</taxon>
    </lineage>
</organism>
<evidence type="ECO:0000313" key="6">
    <source>
        <dbReference type="Proteomes" id="UP001162131"/>
    </source>
</evidence>
<evidence type="ECO:0000259" key="4">
    <source>
        <dbReference type="PROSITE" id="PS51746"/>
    </source>
</evidence>
<dbReference type="PROSITE" id="PS51746">
    <property type="entry name" value="PPM_2"/>
    <property type="match status" value="1"/>
</dbReference>
<accession>A0AAU9KJ83</accession>
<dbReference type="SUPFAM" id="SSF81606">
    <property type="entry name" value="PP2C-like"/>
    <property type="match status" value="1"/>
</dbReference>
<feature type="domain" description="PPM-type phosphatase" evidence="4">
    <location>
        <begin position="82"/>
        <end position="362"/>
    </location>
</feature>
<dbReference type="SMART" id="SM00332">
    <property type="entry name" value="PP2Cc"/>
    <property type="match status" value="1"/>
</dbReference>
<name>A0AAU9KJ83_9CILI</name>
<keyword evidence="2" id="KW-0472">Membrane</keyword>
<evidence type="ECO:0000256" key="3">
    <source>
        <dbReference type="SAM" id="MobiDB-lite"/>
    </source>
</evidence>
<dbReference type="GO" id="GO:0004722">
    <property type="term" value="F:protein serine/threonine phosphatase activity"/>
    <property type="evidence" value="ECO:0007669"/>
    <property type="project" value="InterPro"/>
</dbReference>
<dbReference type="InterPro" id="IPR001932">
    <property type="entry name" value="PPM-type_phosphatase-like_dom"/>
</dbReference>
<dbReference type="CDD" id="cd00143">
    <property type="entry name" value="PP2Cc"/>
    <property type="match status" value="1"/>
</dbReference>
<proteinExistence type="predicted"/>
<dbReference type="InterPro" id="IPR036457">
    <property type="entry name" value="PPM-type-like_dom_sf"/>
</dbReference>
<comment type="subcellular location">
    <subcellularLocation>
        <location evidence="1">Membrane</location>
    </subcellularLocation>
</comment>
<feature type="compositionally biased region" description="Polar residues" evidence="3">
    <location>
        <begin position="58"/>
        <end position="76"/>
    </location>
</feature>
<protein>
    <recommendedName>
        <fullName evidence="4">PPM-type phosphatase domain-containing protein</fullName>
    </recommendedName>
</protein>
<dbReference type="AlphaFoldDB" id="A0AAU9KJ83"/>
<dbReference type="Gene3D" id="3.60.40.10">
    <property type="entry name" value="PPM-type phosphatase domain"/>
    <property type="match status" value="1"/>
</dbReference>
<dbReference type="GO" id="GO:0016020">
    <property type="term" value="C:membrane"/>
    <property type="evidence" value="ECO:0007669"/>
    <property type="project" value="UniProtKB-SubCell"/>
</dbReference>